<organism evidence="1 2">
    <name type="scientific">Candidatus Taylorbacteria bacterium RIFCSPLOWO2_12_FULL_47_20</name>
    <dbReference type="NCBI Taxonomy" id="1802335"/>
    <lineage>
        <taxon>Bacteria</taxon>
        <taxon>Candidatus Tayloriibacteriota</taxon>
    </lineage>
</organism>
<evidence type="ECO:0000313" key="1">
    <source>
        <dbReference type="EMBL" id="OHA44357.1"/>
    </source>
</evidence>
<protein>
    <submittedName>
        <fullName evidence="1">Uncharacterized protein</fullName>
    </submittedName>
</protein>
<dbReference type="AlphaFoldDB" id="A0A1G2P7P4"/>
<sequence length="66" mass="7765">MRRKRRPTPAQINAAMELMVAKSYATIKARQAPKPPTRREQERQHIMAAWRAQEVCNRQKCGFSRQ</sequence>
<dbReference type="EMBL" id="MHSN01000029">
    <property type="protein sequence ID" value="OHA44357.1"/>
    <property type="molecule type" value="Genomic_DNA"/>
</dbReference>
<proteinExistence type="predicted"/>
<evidence type="ECO:0000313" key="2">
    <source>
        <dbReference type="Proteomes" id="UP000176881"/>
    </source>
</evidence>
<gene>
    <name evidence="1" type="ORF">A3G59_02975</name>
</gene>
<name>A0A1G2P7P4_9BACT</name>
<dbReference type="Proteomes" id="UP000176881">
    <property type="component" value="Unassembled WGS sequence"/>
</dbReference>
<comment type="caution">
    <text evidence="1">The sequence shown here is derived from an EMBL/GenBank/DDBJ whole genome shotgun (WGS) entry which is preliminary data.</text>
</comment>
<accession>A0A1G2P7P4</accession>
<reference evidence="1 2" key="1">
    <citation type="journal article" date="2016" name="Nat. Commun.">
        <title>Thousands of microbial genomes shed light on interconnected biogeochemical processes in an aquifer system.</title>
        <authorList>
            <person name="Anantharaman K."/>
            <person name="Brown C.T."/>
            <person name="Hug L.A."/>
            <person name="Sharon I."/>
            <person name="Castelle C.J."/>
            <person name="Probst A.J."/>
            <person name="Thomas B.C."/>
            <person name="Singh A."/>
            <person name="Wilkins M.J."/>
            <person name="Karaoz U."/>
            <person name="Brodie E.L."/>
            <person name="Williams K.H."/>
            <person name="Hubbard S.S."/>
            <person name="Banfield J.F."/>
        </authorList>
    </citation>
    <scope>NUCLEOTIDE SEQUENCE [LARGE SCALE GENOMIC DNA]</scope>
</reference>